<protein>
    <submittedName>
        <fullName evidence="2">Uncharacterized protein</fullName>
    </submittedName>
</protein>
<dbReference type="RefSeq" id="WP_259628634.1">
    <property type="nucleotide sequence ID" value="NZ_JANYMP010000030.1"/>
</dbReference>
<accession>A0A9X2VWW9</accession>
<name>A0A9X2VWW9_9PSEU</name>
<keyword evidence="3" id="KW-1185">Reference proteome</keyword>
<feature type="compositionally biased region" description="Basic and acidic residues" evidence="1">
    <location>
        <begin position="135"/>
        <end position="161"/>
    </location>
</feature>
<feature type="compositionally biased region" description="Basic and acidic residues" evidence="1">
    <location>
        <begin position="109"/>
        <end position="120"/>
    </location>
</feature>
<evidence type="ECO:0000256" key="1">
    <source>
        <dbReference type="SAM" id="MobiDB-lite"/>
    </source>
</evidence>
<organism evidence="2 3">
    <name type="scientific">Umezawaea endophytica</name>
    <dbReference type="NCBI Taxonomy" id="1654476"/>
    <lineage>
        <taxon>Bacteria</taxon>
        <taxon>Bacillati</taxon>
        <taxon>Actinomycetota</taxon>
        <taxon>Actinomycetes</taxon>
        <taxon>Pseudonocardiales</taxon>
        <taxon>Pseudonocardiaceae</taxon>
        <taxon>Umezawaea</taxon>
    </lineage>
</organism>
<proteinExistence type="predicted"/>
<gene>
    <name evidence="2" type="ORF">NZH93_40555</name>
</gene>
<reference evidence="2" key="1">
    <citation type="submission" date="2022-08" db="EMBL/GenBank/DDBJ databases">
        <authorList>
            <person name="Tistechok S."/>
            <person name="Samborskyy M."/>
            <person name="Roman I."/>
        </authorList>
    </citation>
    <scope>NUCLEOTIDE SEQUENCE</scope>
    <source>
        <strain evidence="2">DSM 103496</strain>
    </source>
</reference>
<evidence type="ECO:0000313" key="2">
    <source>
        <dbReference type="EMBL" id="MCS7483173.1"/>
    </source>
</evidence>
<dbReference type="EMBL" id="JANYMP010000030">
    <property type="protein sequence ID" value="MCS7483173.1"/>
    <property type="molecule type" value="Genomic_DNA"/>
</dbReference>
<sequence length="161" mass="18565">MFRRRARRIAELEQVVARVLRRLNEVDERLASIADVEHEKARRQVEELRAEAEQILRDRAAEKLRHEKELAHRKTAHAIALAHARAAVEAELDDVRTQIAEARQELRLTEQDDEVARPESLRPIGADEAFTPLPRAEERRTDVRLPLGDGRRLAREDQAAP</sequence>
<evidence type="ECO:0000313" key="3">
    <source>
        <dbReference type="Proteomes" id="UP001141259"/>
    </source>
</evidence>
<dbReference type="Proteomes" id="UP001141259">
    <property type="component" value="Unassembled WGS sequence"/>
</dbReference>
<dbReference type="AlphaFoldDB" id="A0A9X2VWW9"/>
<comment type="caution">
    <text evidence="2">The sequence shown here is derived from an EMBL/GenBank/DDBJ whole genome shotgun (WGS) entry which is preliminary data.</text>
</comment>
<feature type="region of interest" description="Disordered" evidence="1">
    <location>
        <begin position="109"/>
        <end position="161"/>
    </location>
</feature>